<keyword evidence="8" id="KW-1185">Reference proteome</keyword>
<dbReference type="InterPro" id="IPR002523">
    <property type="entry name" value="MgTranspt_CorA/ZnTranspt_ZntB"/>
</dbReference>
<dbReference type="GO" id="GO:0016020">
    <property type="term" value="C:membrane"/>
    <property type="evidence" value="ECO:0007669"/>
    <property type="project" value="UniProtKB-SubCell"/>
</dbReference>
<evidence type="ECO:0000256" key="1">
    <source>
        <dbReference type="ARBA" id="ARBA00004141"/>
    </source>
</evidence>
<organism evidence="7 8">
    <name type="scientific">Pseudocercospora fuligena</name>
    <dbReference type="NCBI Taxonomy" id="685502"/>
    <lineage>
        <taxon>Eukaryota</taxon>
        <taxon>Fungi</taxon>
        <taxon>Dikarya</taxon>
        <taxon>Ascomycota</taxon>
        <taxon>Pezizomycotina</taxon>
        <taxon>Dothideomycetes</taxon>
        <taxon>Dothideomycetidae</taxon>
        <taxon>Mycosphaerellales</taxon>
        <taxon>Mycosphaerellaceae</taxon>
        <taxon>Pseudocercospora</taxon>
    </lineage>
</organism>
<sequence length="745" mass="85172">MPAHAHMMADSNQIDQLLRQLDAQRDAYLAAFQKAHDLLAKDLASAAATSAASPVPRGSISAPRPLQRERRSPRQSFSQFDFPPRKPASNIDTLVASSGSRRTGDESDDDEDENLYVHQHLEHRIYEHEGLRDHLRSHKWKSGGGGKILRSILNTSRIQQPNLFPINLGKVLDRSHVTHCQVFDVGADGAPVPVELPEIERGPSNAIRIWNTIREVNRPSKTNQAVGRISIIREPSPILFGAVHYVHNGSFDMDLIYDKLVEAGHSSAHFHGAFNDDTRKQRSFVFNLEYFTVIGRDCQPMDWQMADRGNQQSEGSYHVHITRCSSAVALSLSGNPIKKVKNNSRRALNSHGYVYDPFAAWEVLNVQCYPDWKARTDVHDSTKHYVNGVEAFLVTLLGEFRDAQDRFESIYKEVTKLITPPLTFMFDRDVRDKLQFEDEHYTYSRRYFWAYQTLGIMNDSIRAIVDAFEDTFTEDVWEGKHRTLWPLLEENSQRSQYYKKKMAGLRKKFEIEMNNFRVLMKENHERRVEIRGLREELFTGTSIQESRSSVKNTEITIQQGHNIKLLTLVSMCFLPLTFVTSVFGMTNMSTEHHFWEFGIVTGTVCVPFFILIGSLNTTKGMQFWRAKTHAAITYIVSFCIWISTLGRRGNYHPDKANSKEVEQSSSRTSMNLDRAVTMDSAAAMRIRRWSSNQGAELANDCAILHEKQDEKDTGGIDKIRPVLDRASTSRIALMWSQERHRGSEV</sequence>
<keyword evidence="2 6" id="KW-0812">Transmembrane</keyword>
<evidence type="ECO:0000256" key="6">
    <source>
        <dbReference type="SAM" id="Phobius"/>
    </source>
</evidence>
<feature type="transmembrane region" description="Helical" evidence="6">
    <location>
        <begin position="628"/>
        <end position="646"/>
    </location>
</feature>
<feature type="transmembrane region" description="Helical" evidence="6">
    <location>
        <begin position="597"/>
        <end position="616"/>
    </location>
</feature>
<evidence type="ECO:0000256" key="2">
    <source>
        <dbReference type="ARBA" id="ARBA00022692"/>
    </source>
</evidence>
<keyword evidence="3 6" id="KW-1133">Transmembrane helix</keyword>
<accession>A0A8H6RD60</accession>
<feature type="transmembrane region" description="Helical" evidence="6">
    <location>
        <begin position="565"/>
        <end position="585"/>
    </location>
</feature>
<proteinExistence type="predicted"/>
<dbReference type="Proteomes" id="UP000660729">
    <property type="component" value="Unassembled WGS sequence"/>
</dbReference>
<keyword evidence="4 6" id="KW-0472">Membrane</keyword>
<evidence type="ECO:0000313" key="7">
    <source>
        <dbReference type="EMBL" id="KAF7189429.1"/>
    </source>
</evidence>
<dbReference type="Pfam" id="PF01544">
    <property type="entry name" value="CorA"/>
    <property type="match status" value="1"/>
</dbReference>
<evidence type="ECO:0000256" key="4">
    <source>
        <dbReference type="ARBA" id="ARBA00023136"/>
    </source>
</evidence>
<name>A0A8H6RD60_9PEZI</name>
<comment type="subcellular location">
    <subcellularLocation>
        <location evidence="1">Membrane</location>
        <topology evidence="1">Multi-pass membrane protein</topology>
    </subcellularLocation>
</comment>
<dbReference type="SUPFAM" id="SSF144083">
    <property type="entry name" value="Magnesium transport protein CorA, transmembrane region"/>
    <property type="match status" value="1"/>
</dbReference>
<gene>
    <name evidence="7" type="ORF">HII31_09274</name>
</gene>
<dbReference type="GO" id="GO:0046873">
    <property type="term" value="F:metal ion transmembrane transporter activity"/>
    <property type="evidence" value="ECO:0007669"/>
    <property type="project" value="InterPro"/>
</dbReference>
<comment type="caution">
    <text evidence="7">The sequence shown here is derived from an EMBL/GenBank/DDBJ whole genome shotgun (WGS) entry which is preliminary data.</text>
</comment>
<dbReference type="AlphaFoldDB" id="A0A8H6RD60"/>
<dbReference type="OrthoDB" id="426293at2759"/>
<feature type="compositionally biased region" description="Polar residues" evidence="5">
    <location>
        <begin position="90"/>
        <end position="101"/>
    </location>
</feature>
<evidence type="ECO:0000256" key="5">
    <source>
        <dbReference type="SAM" id="MobiDB-lite"/>
    </source>
</evidence>
<evidence type="ECO:0000313" key="8">
    <source>
        <dbReference type="Proteomes" id="UP000660729"/>
    </source>
</evidence>
<feature type="region of interest" description="Disordered" evidence="5">
    <location>
        <begin position="48"/>
        <end position="112"/>
    </location>
</feature>
<evidence type="ECO:0000256" key="3">
    <source>
        <dbReference type="ARBA" id="ARBA00022989"/>
    </source>
</evidence>
<dbReference type="InterPro" id="IPR045863">
    <property type="entry name" value="CorA_TM1_TM2"/>
</dbReference>
<dbReference type="EMBL" id="JABCIY010000189">
    <property type="protein sequence ID" value="KAF7189429.1"/>
    <property type="molecule type" value="Genomic_DNA"/>
</dbReference>
<reference evidence="7" key="1">
    <citation type="submission" date="2020-04" db="EMBL/GenBank/DDBJ databases">
        <title>Draft genome resource of the tomato pathogen Pseudocercospora fuligena.</title>
        <authorList>
            <person name="Zaccaron A."/>
        </authorList>
    </citation>
    <scope>NUCLEOTIDE SEQUENCE</scope>
    <source>
        <strain evidence="7">PF001</strain>
    </source>
</reference>
<dbReference type="Gene3D" id="1.20.58.340">
    <property type="entry name" value="Magnesium transport protein CorA, transmembrane region"/>
    <property type="match status" value="1"/>
</dbReference>
<protein>
    <submittedName>
        <fullName evidence="7">Uncharacterized protein</fullName>
    </submittedName>
</protein>